<evidence type="ECO:0000256" key="1">
    <source>
        <dbReference type="ARBA" id="ARBA00010928"/>
    </source>
</evidence>
<comment type="caution">
    <text evidence="6">The sequence shown here is derived from an EMBL/GenBank/DDBJ whole genome shotgun (WGS) entry which is preliminary data.</text>
</comment>
<dbReference type="SUPFAM" id="SSF51735">
    <property type="entry name" value="NAD(P)-binding Rossmann-fold domains"/>
    <property type="match status" value="1"/>
</dbReference>
<protein>
    <submittedName>
        <fullName evidence="6">Gfo/Idh/MocA family oxidoreductase</fullName>
    </submittedName>
</protein>
<dbReference type="Gene3D" id="3.30.360.10">
    <property type="entry name" value="Dihydrodipicolinate Reductase, domain 2"/>
    <property type="match status" value="1"/>
</dbReference>
<keyword evidence="7" id="KW-1185">Reference proteome</keyword>
<feature type="domain" description="Gfo/Idh/MocA-like oxidoreductase N-terminal" evidence="4">
    <location>
        <begin position="45"/>
        <end position="162"/>
    </location>
</feature>
<dbReference type="InterPro" id="IPR055170">
    <property type="entry name" value="GFO_IDH_MocA-like_dom"/>
</dbReference>
<evidence type="ECO:0000259" key="5">
    <source>
        <dbReference type="Pfam" id="PF22725"/>
    </source>
</evidence>
<keyword evidence="2" id="KW-0560">Oxidoreductase</keyword>
<gene>
    <name evidence="6" type="ORF">H9641_02725</name>
</gene>
<dbReference type="SUPFAM" id="SSF55347">
    <property type="entry name" value="Glyceraldehyde-3-phosphate dehydrogenase-like, C-terminal domain"/>
    <property type="match status" value="1"/>
</dbReference>
<dbReference type="Pfam" id="PF01408">
    <property type="entry name" value="GFO_IDH_MocA"/>
    <property type="match status" value="1"/>
</dbReference>
<dbReference type="Proteomes" id="UP000655570">
    <property type="component" value="Unassembled WGS sequence"/>
</dbReference>
<keyword evidence="3" id="KW-0520">NAD</keyword>
<evidence type="ECO:0000313" key="6">
    <source>
        <dbReference type="EMBL" id="MBD7979635.1"/>
    </source>
</evidence>
<dbReference type="Pfam" id="PF22725">
    <property type="entry name" value="GFO_IDH_MocA_C3"/>
    <property type="match status" value="1"/>
</dbReference>
<dbReference type="PANTHER" id="PTHR22604">
    <property type="entry name" value="OXIDOREDUCTASES"/>
    <property type="match status" value="1"/>
</dbReference>
<proteinExistence type="inferred from homology"/>
<name>A0ABR8TVW8_9CELL</name>
<reference evidence="6 7" key="1">
    <citation type="submission" date="2020-08" db="EMBL/GenBank/DDBJ databases">
        <title>A Genomic Blueprint of the Chicken Gut Microbiome.</title>
        <authorList>
            <person name="Gilroy R."/>
            <person name="Ravi A."/>
            <person name="Getino M."/>
            <person name="Pursley I."/>
            <person name="Horton D.L."/>
            <person name="Alikhan N.-F."/>
            <person name="Baker D."/>
            <person name="Gharbi K."/>
            <person name="Hall N."/>
            <person name="Watson M."/>
            <person name="Adriaenssens E.M."/>
            <person name="Foster-Nyarko E."/>
            <person name="Jarju S."/>
            <person name="Secka A."/>
            <person name="Antonio M."/>
            <person name="Oren A."/>
            <person name="Chaudhuri R."/>
            <person name="La Ragione R.M."/>
            <person name="Hildebrand F."/>
            <person name="Pallen M.J."/>
        </authorList>
    </citation>
    <scope>NUCLEOTIDE SEQUENCE [LARGE SCALE GENOMIC DNA]</scope>
    <source>
        <strain evidence="6 7">Sa2CUA9</strain>
    </source>
</reference>
<feature type="domain" description="GFO/IDH/MocA-like oxidoreductase" evidence="5">
    <location>
        <begin position="173"/>
        <end position="287"/>
    </location>
</feature>
<dbReference type="RefSeq" id="WP_191800802.1">
    <property type="nucleotide sequence ID" value="NZ_JACSQF010000002.1"/>
</dbReference>
<evidence type="ECO:0000256" key="3">
    <source>
        <dbReference type="ARBA" id="ARBA00023027"/>
    </source>
</evidence>
<evidence type="ECO:0000259" key="4">
    <source>
        <dbReference type="Pfam" id="PF01408"/>
    </source>
</evidence>
<evidence type="ECO:0000256" key="2">
    <source>
        <dbReference type="ARBA" id="ARBA00023002"/>
    </source>
</evidence>
<evidence type="ECO:0000313" key="7">
    <source>
        <dbReference type="Proteomes" id="UP000655570"/>
    </source>
</evidence>
<dbReference type="Gene3D" id="3.40.50.720">
    <property type="entry name" value="NAD(P)-binding Rossmann-like Domain"/>
    <property type="match status" value="1"/>
</dbReference>
<sequence length="365" mass="39252">MSNDARTAAPTDLKPTSLPHLAATAADLPEVISGVVPDPRTAPTVRWGILGAGNIAGSFAEAVRDHTRARVVAVGSRDRVRAERFATEHGIHTTHADYTELVEDPQVDVVYVATPHSHHRDHALLAIAAGKHVLVEKAFTRNEAEAREILDAARAAGVFVMEAMWTRFLPHVAALRGVIARGEIGEIVNVTADHGQFFPFDSAHRLYAPELAGGALLDLGVYPVSFAHDVLGAPSSVTAVGALTETGVDGQLGITLGYGRAMATLSTTLWSQTPNVASISGTAGRIEVEGTFYAPTSFRVVRHDGAEWRYEGFRGEGKQYQAAEVARCLEAGLTESPRMTWQDTLDVMRTMDEVRRQTGVVYPGE</sequence>
<accession>A0ABR8TVW8</accession>
<dbReference type="InterPro" id="IPR036291">
    <property type="entry name" value="NAD(P)-bd_dom_sf"/>
</dbReference>
<comment type="similarity">
    <text evidence="1">Belongs to the Gfo/Idh/MocA family.</text>
</comment>
<organism evidence="6 7">
    <name type="scientific">Oerskovia merdavium</name>
    <dbReference type="NCBI Taxonomy" id="2762227"/>
    <lineage>
        <taxon>Bacteria</taxon>
        <taxon>Bacillati</taxon>
        <taxon>Actinomycetota</taxon>
        <taxon>Actinomycetes</taxon>
        <taxon>Micrococcales</taxon>
        <taxon>Cellulomonadaceae</taxon>
        <taxon>Oerskovia</taxon>
    </lineage>
</organism>
<dbReference type="EMBL" id="JACSQF010000002">
    <property type="protein sequence ID" value="MBD7979635.1"/>
    <property type="molecule type" value="Genomic_DNA"/>
</dbReference>
<dbReference type="InterPro" id="IPR000683">
    <property type="entry name" value="Gfo/Idh/MocA-like_OxRdtase_N"/>
</dbReference>
<dbReference type="InterPro" id="IPR050984">
    <property type="entry name" value="Gfo/Idh/MocA_domain"/>
</dbReference>
<dbReference type="PANTHER" id="PTHR22604:SF105">
    <property type="entry name" value="TRANS-1,2-DIHYDROBENZENE-1,2-DIOL DEHYDROGENASE"/>
    <property type="match status" value="1"/>
</dbReference>